<dbReference type="Proteomes" id="UP000199361">
    <property type="component" value="Unassembled WGS sequence"/>
</dbReference>
<keyword evidence="3" id="KW-1185">Reference proteome</keyword>
<feature type="compositionally biased region" description="Basic and acidic residues" evidence="1">
    <location>
        <begin position="36"/>
        <end position="50"/>
    </location>
</feature>
<evidence type="ECO:0000313" key="3">
    <source>
        <dbReference type="Proteomes" id="UP000199361"/>
    </source>
</evidence>
<dbReference type="RefSeq" id="WP_177241085.1">
    <property type="nucleotide sequence ID" value="NZ_FOHX01000017.1"/>
</dbReference>
<sequence length="50" mass="5350">MTSNTPHAPGLPRRTARPSMPGRQHSGGVAAPEFSHVIREAAGRKDRTTT</sequence>
<proteinExistence type="predicted"/>
<reference evidence="2 3" key="1">
    <citation type="submission" date="2016-10" db="EMBL/GenBank/DDBJ databases">
        <authorList>
            <person name="de Groot N.N."/>
        </authorList>
    </citation>
    <scope>NUCLEOTIDE SEQUENCE [LARGE SCALE GENOMIC DNA]</scope>
    <source>
        <strain evidence="2 3">CGMCC 4.5598</strain>
    </source>
</reference>
<gene>
    <name evidence="2" type="ORF">SAMN05421811_117153</name>
</gene>
<name>A0A1I0LI86_9ACTN</name>
<dbReference type="EMBL" id="FOHX01000017">
    <property type="protein sequence ID" value="SEU39974.1"/>
    <property type="molecule type" value="Genomic_DNA"/>
</dbReference>
<dbReference type="STRING" id="568860.SAMN05421811_117153"/>
<feature type="region of interest" description="Disordered" evidence="1">
    <location>
        <begin position="1"/>
        <end position="50"/>
    </location>
</feature>
<dbReference type="AlphaFoldDB" id="A0A1I0LI86"/>
<evidence type="ECO:0000256" key="1">
    <source>
        <dbReference type="SAM" id="MobiDB-lite"/>
    </source>
</evidence>
<protein>
    <submittedName>
        <fullName evidence="2">Uncharacterized protein</fullName>
    </submittedName>
</protein>
<organism evidence="2 3">
    <name type="scientific">Nonomuraea wenchangensis</name>
    <dbReference type="NCBI Taxonomy" id="568860"/>
    <lineage>
        <taxon>Bacteria</taxon>
        <taxon>Bacillati</taxon>
        <taxon>Actinomycetota</taxon>
        <taxon>Actinomycetes</taxon>
        <taxon>Streptosporangiales</taxon>
        <taxon>Streptosporangiaceae</taxon>
        <taxon>Nonomuraea</taxon>
    </lineage>
</organism>
<accession>A0A1I0LI86</accession>
<evidence type="ECO:0000313" key="2">
    <source>
        <dbReference type="EMBL" id="SEU39974.1"/>
    </source>
</evidence>